<organism evidence="3 4">
    <name type="scientific">candidate division WOR-3 bacterium</name>
    <dbReference type="NCBI Taxonomy" id="2052148"/>
    <lineage>
        <taxon>Bacteria</taxon>
        <taxon>Bacteria division WOR-3</taxon>
    </lineage>
</organism>
<dbReference type="CDD" id="cd19946">
    <property type="entry name" value="GlpA-like_Fer2_BFD-like"/>
    <property type="match status" value="1"/>
</dbReference>
<dbReference type="InterPro" id="IPR007419">
    <property type="entry name" value="BFD-like_2Fe2S-bd_dom"/>
</dbReference>
<keyword evidence="1" id="KW-0560">Oxidoreductase</keyword>
<protein>
    <submittedName>
        <fullName evidence="3">(2Fe-2S)-binding protein</fullName>
    </submittedName>
</protein>
<proteinExistence type="predicted"/>
<dbReference type="Gene3D" id="1.10.10.1100">
    <property type="entry name" value="BFD-like [2Fe-2S]-binding domain"/>
    <property type="match status" value="1"/>
</dbReference>
<sequence>MKSDFSEEKKIVCRCEDLTAAEIIKKIKEGYHTFDELKRVIRCGAGMCQGRTCRDLIMKLLAQHLNRRIEDLPHPTIRPPIKPIPLKSFQ</sequence>
<gene>
    <name evidence="3" type="ORF">DRP53_05240</name>
</gene>
<dbReference type="InterPro" id="IPR051691">
    <property type="entry name" value="Metab_Enz_Cyan_OpOx_G3PDH"/>
</dbReference>
<dbReference type="AlphaFoldDB" id="A0A660SHY5"/>
<dbReference type="EMBL" id="QNBE01000041">
    <property type="protein sequence ID" value="RKX70388.1"/>
    <property type="molecule type" value="Genomic_DNA"/>
</dbReference>
<evidence type="ECO:0000259" key="2">
    <source>
        <dbReference type="Pfam" id="PF04324"/>
    </source>
</evidence>
<evidence type="ECO:0000313" key="4">
    <source>
        <dbReference type="Proteomes" id="UP000268469"/>
    </source>
</evidence>
<reference evidence="3 4" key="1">
    <citation type="submission" date="2018-06" db="EMBL/GenBank/DDBJ databases">
        <title>Extensive metabolic versatility and redundancy in microbially diverse, dynamic hydrothermal sediments.</title>
        <authorList>
            <person name="Dombrowski N."/>
            <person name="Teske A."/>
            <person name="Baker B.J."/>
        </authorList>
    </citation>
    <scope>NUCLEOTIDE SEQUENCE [LARGE SCALE GENOMIC DNA]</scope>
    <source>
        <strain evidence="3">B36_G15</strain>
    </source>
</reference>
<dbReference type="GO" id="GO:0016491">
    <property type="term" value="F:oxidoreductase activity"/>
    <property type="evidence" value="ECO:0007669"/>
    <property type="project" value="UniProtKB-KW"/>
</dbReference>
<comment type="caution">
    <text evidence="3">The sequence shown here is derived from an EMBL/GenBank/DDBJ whole genome shotgun (WGS) entry which is preliminary data.</text>
</comment>
<accession>A0A660SHY5</accession>
<evidence type="ECO:0000256" key="1">
    <source>
        <dbReference type="ARBA" id="ARBA00023002"/>
    </source>
</evidence>
<dbReference type="PANTHER" id="PTHR42949">
    <property type="entry name" value="ANAEROBIC GLYCEROL-3-PHOSPHATE DEHYDROGENASE SUBUNIT B"/>
    <property type="match status" value="1"/>
</dbReference>
<name>A0A660SHY5_UNCW3</name>
<evidence type="ECO:0000313" key="3">
    <source>
        <dbReference type="EMBL" id="RKX70388.1"/>
    </source>
</evidence>
<feature type="domain" description="BFD-like [2Fe-2S]-binding" evidence="2">
    <location>
        <begin position="11"/>
        <end position="62"/>
    </location>
</feature>
<dbReference type="Pfam" id="PF04324">
    <property type="entry name" value="Fer2_BFD"/>
    <property type="match status" value="1"/>
</dbReference>
<dbReference type="Proteomes" id="UP000268469">
    <property type="component" value="Unassembled WGS sequence"/>
</dbReference>
<dbReference type="InterPro" id="IPR041854">
    <property type="entry name" value="BFD-like_2Fe2S-bd_dom_sf"/>
</dbReference>
<dbReference type="PANTHER" id="PTHR42949:SF3">
    <property type="entry name" value="ANAEROBIC GLYCEROL-3-PHOSPHATE DEHYDROGENASE SUBUNIT B"/>
    <property type="match status" value="1"/>
</dbReference>